<organism evidence="3 4">
    <name type="scientific">Thalassospira lohafexi</name>
    <dbReference type="NCBI Taxonomy" id="744227"/>
    <lineage>
        <taxon>Bacteria</taxon>
        <taxon>Pseudomonadati</taxon>
        <taxon>Pseudomonadota</taxon>
        <taxon>Alphaproteobacteria</taxon>
        <taxon>Rhodospirillales</taxon>
        <taxon>Thalassospiraceae</taxon>
        <taxon>Thalassospira</taxon>
    </lineage>
</organism>
<reference evidence="3 4" key="1">
    <citation type="submission" date="2017-09" db="EMBL/GenBank/DDBJ databases">
        <title>Biodiversity and function of Thalassospira species in the particle-attached aromatic-hydrocarbon-degrading consortia from the surface seawater of the China South Sea.</title>
        <authorList>
            <person name="Dong C."/>
            <person name="Lai Q."/>
            <person name="Shao Z."/>
        </authorList>
    </citation>
    <scope>NUCLEOTIDE SEQUENCE [LARGE SCALE GENOMIC DNA]</scope>
    <source>
        <strain evidence="3 4">139Z-12</strain>
    </source>
</reference>
<dbReference type="EMBL" id="NXGX01000006">
    <property type="protein sequence ID" value="PKR57382.1"/>
    <property type="molecule type" value="Genomic_DNA"/>
</dbReference>
<dbReference type="Gene3D" id="3.40.50.12370">
    <property type="match status" value="1"/>
</dbReference>
<dbReference type="PRINTS" id="PR01438">
    <property type="entry name" value="UNVRSLSTRESS"/>
</dbReference>
<dbReference type="CDD" id="cd00293">
    <property type="entry name" value="USP-like"/>
    <property type="match status" value="1"/>
</dbReference>
<evidence type="ECO:0000256" key="1">
    <source>
        <dbReference type="ARBA" id="ARBA00008791"/>
    </source>
</evidence>
<accession>A0A2N3L3I4</accession>
<dbReference type="InterPro" id="IPR006015">
    <property type="entry name" value="Universal_stress_UspA"/>
</dbReference>
<comment type="caution">
    <text evidence="3">The sequence shown here is derived from an EMBL/GenBank/DDBJ whole genome shotgun (WGS) entry which is preliminary data.</text>
</comment>
<name>A0A2N3L3I4_9PROT</name>
<evidence type="ECO:0000313" key="4">
    <source>
        <dbReference type="Proteomes" id="UP000233332"/>
    </source>
</evidence>
<proteinExistence type="inferred from homology"/>
<dbReference type="Proteomes" id="UP000233332">
    <property type="component" value="Unassembled WGS sequence"/>
</dbReference>
<sequence>MAIRTILAPVAGSEIDRRVMDMAFRTAKRFDAHLEALFVAAEPQDAIPIVGEGMSGLIIEEMIRAAETETGKREANGKAAFEAAVATAGIDIAEAPTTQSKATCAWRKDNGREDETVARRGRLFDLVVVGRDPKEASASLTFDAALMETGRPIFVAPIDPPATIGEKVMIAWNGGVEAARAVTSAMPLLRTAKTVTIVSVGDVPYGRASARELAEQFRWHGVEAGVVEHTEGGNVANTLILEAEKCAADSIVLGAYSHSRFKEMILGGVTQDMLAKCTLPLWIMH</sequence>
<comment type="similarity">
    <text evidence="1">Belongs to the universal stress protein A family.</text>
</comment>
<dbReference type="InterPro" id="IPR006016">
    <property type="entry name" value="UspA"/>
</dbReference>
<dbReference type="Pfam" id="PF00582">
    <property type="entry name" value="Usp"/>
    <property type="match status" value="1"/>
</dbReference>
<feature type="domain" description="UspA" evidence="2">
    <location>
        <begin position="208"/>
        <end position="284"/>
    </location>
</feature>
<evidence type="ECO:0000259" key="2">
    <source>
        <dbReference type="Pfam" id="PF00582"/>
    </source>
</evidence>
<dbReference type="AlphaFoldDB" id="A0A2N3L3I4"/>
<dbReference type="SUPFAM" id="SSF52402">
    <property type="entry name" value="Adenine nucleotide alpha hydrolases-like"/>
    <property type="match status" value="2"/>
</dbReference>
<protein>
    <submittedName>
        <fullName evidence="3">Universal stress protein UspA</fullName>
    </submittedName>
</protein>
<dbReference type="RefSeq" id="WP_101303596.1">
    <property type="nucleotide sequence ID" value="NZ_NXGX01000006.1"/>
</dbReference>
<dbReference type="PANTHER" id="PTHR46268:SF15">
    <property type="entry name" value="UNIVERSAL STRESS PROTEIN HP_0031"/>
    <property type="match status" value="1"/>
</dbReference>
<dbReference type="PANTHER" id="PTHR46268">
    <property type="entry name" value="STRESS RESPONSE PROTEIN NHAX"/>
    <property type="match status" value="1"/>
</dbReference>
<keyword evidence="4" id="KW-1185">Reference proteome</keyword>
<evidence type="ECO:0000313" key="3">
    <source>
        <dbReference type="EMBL" id="PKR57382.1"/>
    </source>
</evidence>
<gene>
    <name evidence="3" type="ORF">COO92_15640</name>
</gene>